<evidence type="ECO:0000259" key="3">
    <source>
        <dbReference type="PROSITE" id="PS51186"/>
    </source>
</evidence>
<dbReference type="RefSeq" id="WP_252952140.1">
    <property type="nucleotide sequence ID" value="NZ_JAFIRR010000028.1"/>
</dbReference>
<dbReference type="InterPro" id="IPR000182">
    <property type="entry name" value="GNAT_dom"/>
</dbReference>
<dbReference type="Pfam" id="PF00583">
    <property type="entry name" value="Acetyltransf_1"/>
    <property type="match status" value="1"/>
</dbReference>
<dbReference type="PANTHER" id="PTHR10545:SF29">
    <property type="entry name" value="GH14572P-RELATED"/>
    <property type="match status" value="1"/>
</dbReference>
<name>A0ABT1D0X1_9PROT</name>
<dbReference type="CDD" id="cd04301">
    <property type="entry name" value="NAT_SF"/>
    <property type="match status" value="1"/>
</dbReference>
<organism evidence="4 5">
    <name type="scientific">Siccirubricoccus soli</name>
    <dbReference type="NCBI Taxonomy" id="2899147"/>
    <lineage>
        <taxon>Bacteria</taxon>
        <taxon>Pseudomonadati</taxon>
        <taxon>Pseudomonadota</taxon>
        <taxon>Alphaproteobacteria</taxon>
        <taxon>Acetobacterales</taxon>
        <taxon>Roseomonadaceae</taxon>
        <taxon>Siccirubricoccus</taxon>
    </lineage>
</organism>
<dbReference type="SUPFAM" id="SSF55729">
    <property type="entry name" value="Acyl-CoA N-acyltransferases (Nat)"/>
    <property type="match status" value="1"/>
</dbReference>
<protein>
    <submittedName>
        <fullName evidence="4">GNAT family N-acetyltransferase</fullName>
    </submittedName>
</protein>
<dbReference type="Gene3D" id="3.40.630.30">
    <property type="match status" value="1"/>
</dbReference>
<dbReference type="EMBL" id="JAFIRR010000028">
    <property type="protein sequence ID" value="MCO6415542.1"/>
    <property type="molecule type" value="Genomic_DNA"/>
</dbReference>
<dbReference type="Proteomes" id="UP001523392">
    <property type="component" value="Unassembled WGS sequence"/>
</dbReference>
<gene>
    <name evidence="4" type="ORF">JYK14_05040</name>
</gene>
<evidence type="ECO:0000313" key="5">
    <source>
        <dbReference type="Proteomes" id="UP001523392"/>
    </source>
</evidence>
<comment type="caution">
    <text evidence="4">The sequence shown here is derived from an EMBL/GenBank/DDBJ whole genome shotgun (WGS) entry which is preliminary data.</text>
</comment>
<evidence type="ECO:0000313" key="4">
    <source>
        <dbReference type="EMBL" id="MCO6415542.1"/>
    </source>
</evidence>
<proteinExistence type="predicted"/>
<evidence type="ECO:0000256" key="1">
    <source>
        <dbReference type="ARBA" id="ARBA00022679"/>
    </source>
</evidence>
<dbReference type="InterPro" id="IPR051016">
    <property type="entry name" value="Diverse_Substrate_AcTransf"/>
</dbReference>
<dbReference type="InterPro" id="IPR016181">
    <property type="entry name" value="Acyl_CoA_acyltransferase"/>
</dbReference>
<evidence type="ECO:0000256" key="2">
    <source>
        <dbReference type="ARBA" id="ARBA00023315"/>
    </source>
</evidence>
<dbReference type="PROSITE" id="PS51186">
    <property type="entry name" value="GNAT"/>
    <property type="match status" value="1"/>
</dbReference>
<dbReference type="PANTHER" id="PTHR10545">
    <property type="entry name" value="DIAMINE N-ACETYLTRANSFERASE"/>
    <property type="match status" value="1"/>
</dbReference>
<keyword evidence="5" id="KW-1185">Reference proteome</keyword>
<feature type="domain" description="N-acetyltransferase" evidence="3">
    <location>
        <begin position="3"/>
        <end position="161"/>
    </location>
</feature>
<keyword evidence="1" id="KW-0808">Transferase</keyword>
<accession>A0ABT1D0X1</accession>
<sequence>MSLRLEDATEDDLPLVLHYVRALAEYEKLLHEVTATEDDFRRLLFGSPARAEALIARWEGQPCGFALWFYSVSTFDGAPKLYVEDVFVDPVQRGRGFGRAIFADLARRALKAGCSRMEWNVLDWNAPSIAFYRSIGALPREGWTLQRLSGDALRALAGKES</sequence>
<keyword evidence="2" id="KW-0012">Acyltransferase</keyword>
<reference evidence="4 5" key="1">
    <citation type="submission" date="2021-12" db="EMBL/GenBank/DDBJ databases">
        <title>Siccirubricoccus leaddurans sp. nov., a high concentration Zn2+ tolerance bacterium.</title>
        <authorList>
            <person name="Cao Y."/>
        </authorList>
    </citation>
    <scope>NUCLEOTIDE SEQUENCE [LARGE SCALE GENOMIC DNA]</scope>
    <source>
        <strain evidence="4 5">KC 17139</strain>
    </source>
</reference>